<dbReference type="PROSITE" id="PS51352">
    <property type="entry name" value="THIOREDOXIN_2"/>
    <property type="match status" value="1"/>
</dbReference>
<dbReference type="GO" id="GO:0016209">
    <property type="term" value="F:antioxidant activity"/>
    <property type="evidence" value="ECO:0007669"/>
    <property type="project" value="InterPro"/>
</dbReference>
<keyword evidence="3" id="KW-1185">Reference proteome</keyword>
<dbReference type="PANTHER" id="PTHR46388:SF2">
    <property type="entry name" value="NHL REPEAT-CONTAINING PROTEIN 2"/>
    <property type="match status" value="1"/>
</dbReference>
<reference evidence="2 3" key="1">
    <citation type="submission" date="2019-10" db="EMBL/GenBank/DDBJ databases">
        <title>New species of Slilvanegrellaceae.</title>
        <authorList>
            <person name="Pitt A."/>
            <person name="Hahn M.W."/>
        </authorList>
    </citation>
    <scope>NUCLEOTIDE SEQUENCE [LARGE SCALE GENOMIC DNA]</scope>
    <source>
        <strain evidence="2 3">SP-Ram-0.45-NSY-1</strain>
    </source>
</reference>
<dbReference type="InterPro" id="IPR000866">
    <property type="entry name" value="AhpC/TSA"/>
</dbReference>
<dbReference type="EMBL" id="WFLM01000003">
    <property type="protein sequence ID" value="KAB8038797.1"/>
    <property type="molecule type" value="Genomic_DNA"/>
</dbReference>
<accession>A0A6N6VRP7</accession>
<comment type="caution">
    <text evidence="2">The sequence shown here is derived from an EMBL/GenBank/DDBJ whole genome shotgun (WGS) entry which is preliminary data.</text>
</comment>
<dbReference type="Gene3D" id="2.40.10.500">
    <property type="match status" value="1"/>
</dbReference>
<dbReference type="SUPFAM" id="SSF52833">
    <property type="entry name" value="Thioredoxin-like"/>
    <property type="match status" value="1"/>
</dbReference>
<dbReference type="Proteomes" id="UP000437748">
    <property type="component" value="Unassembled WGS sequence"/>
</dbReference>
<dbReference type="GO" id="GO:0016491">
    <property type="term" value="F:oxidoreductase activity"/>
    <property type="evidence" value="ECO:0007669"/>
    <property type="project" value="InterPro"/>
</dbReference>
<dbReference type="AlphaFoldDB" id="A0A6N6VRP7"/>
<evidence type="ECO:0000259" key="1">
    <source>
        <dbReference type="PROSITE" id="PS51352"/>
    </source>
</evidence>
<dbReference type="Pfam" id="PF00578">
    <property type="entry name" value="AhpC-TSA"/>
    <property type="match status" value="1"/>
</dbReference>
<gene>
    <name evidence="2" type="ORF">GCL60_08005</name>
</gene>
<dbReference type="Gene3D" id="2.120.10.30">
    <property type="entry name" value="TolB, C-terminal domain"/>
    <property type="match status" value="1"/>
</dbReference>
<dbReference type="PANTHER" id="PTHR46388">
    <property type="entry name" value="NHL REPEAT-CONTAINING PROTEIN 2"/>
    <property type="match status" value="1"/>
</dbReference>
<proteinExistence type="predicted"/>
<evidence type="ECO:0000313" key="3">
    <source>
        <dbReference type="Proteomes" id="UP000437748"/>
    </source>
</evidence>
<dbReference type="SUPFAM" id="SSF75011">
    <property type="entry name" value="3-carboxy-cis,cis-mucoante lactonizing enzyme"/>
    <property type="match status" value="1"/>
</dbReference>
<organism evidence="2 3">
    <name type="scientific">Silvanigrella paludirubra</name>
    <dbReference type="NCBI Taxonomy" id="2499159"/>
    <lineage>
        <taxon>Bacteria</taxon>
        <taxon>Pseudomonadati</taxon>
        <taxon>Bdellovibrionota</taxon>
        <taxon>Oligoflexia</taxon>
        <taxon>Silvanigrellales</taxon>
        <taxon>Silvanigrellaceae</taxon>
        <taxon>Silvanigrella</taxon>
    </lineage>
</organism>
<name>A0A6N6VRP7_9BACT</name>
<dbReference type="InterPro" id="IPR013766">
    <property type="entry name" value="Thioredoxin_domain"/>
</dbReference>
<dbReference type="InterPro" id="IPR036249">
    <property type="entry name" value="Thioredoxin-like_sf"/>
</dbReference>
<evidence type="ECO:0000313" key="2">
    <source>
        <dbReference type="EMBL" id="KAB8038797.1"/>
    </source>
</evidence>
<dbReference type="Gene3D" id="3.40.30.10">
    <property type="entry name" value="Glutaredoxin"/>
    <property type="match status" value="1"/>
</dbReference>
<dbReference type="InterPro" id="IPR011042">
    <property type="entry name" value="6-blade_b-propeller_TolB-like"/>
</dbReference>
<feature type="domain" description="Thioredoxin" evidence="1">
    <location>
        <begin position="3"/>
        <end position="149"/>
    </location>
</feature>
<protein>
    <submittedName>
        <fullName evidence="2">Redoxin domain-containing protein</fullName>
    </submittedName>
</protein>
<sequence>MGAMMPVNAPEFPPEFKWINSEFSLSLEHFKGHPILLHFWTFCSVNCLEVLAELKKLEDEFSKKGLVVIGVQNAKFFHEQDFNNVKEACHRLNINHPVIVDEDMQISKKFAIRNWPTFVIIDCEGKIFNSVTGENKYDFLKEQISSLIINKNLPQVQLSNWGTIDDKFNFRYPTKAVATEINSNVFYFVSDTFNNRIVQLNYEGKFVTSFGEGILSSPLGCCIWKEELIVCDSGHHRVIAFDLEGKPQRKYRVLAGKGEKGLFEARSEYDAKLAPLNCPADVCVWGNHLAISCSGSNQIVQYIVKDDSVSHIAGSGREDLLDGPASFAALAEPSGVSAVSDTVLAFTDSETSSIRLIIKNWNETGKTMIVSLVGGGLFDFGFSDGLGAEAKMQHPLSCAWSPTSQNLYILDSYNNAMRIYSVGKDYLGTVPLSERLNEPSGITWFNGNLIITDTNSHRILIIHENDISQKEDIDSSNVTLVKQIFEGPFARITDYPKNNLNVNLV</sequence>